<comment type="caution">
    <text evidence="1">The sequence shown here is derived from an EMBL/GenBank/DDBJ whole genome shotgun (WGS) entry which is preliminary data.</text>
</comment>
<sequence>MSHEVANLTHAEATASLPVLHYARCVDDSQRPPNHTGDWPQAGTLYPVRLVESRLEGMDLVHVLGFQADAPYFNAFAPHRFQLVAEVWLN</sequence>
<dbReference type="EMBL" id="VTWU01000002">
    <property type="protein sequence ID" value="KAA9338723.1"/>
    <property type="molecule type" value="Genomic_DNA"/>
</dbReference>
<organism evidence="1 2">
    <name type="scientific">Hymenobacter busanensis</name>
    <dbReference type="NCBI Taxonomy" id="2607656"/>
    <lineage>
        <taxon>Bacteria</taxon>
        <taxon>Pseudomonadati</taxon>
        <taxon>Bacteroidota</taxon>
        <taxon>Cytophagia</taxon>
        <taxon>Cytophagales</taxon>
        <taxon>Hymenobacteraceae</taxon>
        <taxon>Hymenobacter</taxon>
    </lineage>
</organism>
<keyword evidence="2" id="KW-1185">Reference proteome</keyword>
<dbReference type="AlphaFoldDB" id="A0A7L5A175"/>
<dbReference type="RefSeq" id="WP_151078269.1">
    <property type="nucleotide sequence ID" value="NZ_CP047647.1"/>
</dbReference>
<accession>A0A7L5A175</accession>
<reference evidence="1 2" key="1">
    <citation type="submission" date="2019-09" db="EMBL/GenBank/DDBJ databases">
        <title>Genome sequence of Hymenobacter sp. M3.</title>
        <authorList>
            <person name="Srinivasan S."/>
        </authorList>
    </citation>
    <scope>NUCLEOTIDE SEQUENCE [LARGE SCALE GENOMIC DNA]</scope>
    <source>
        <strain evidence="1 2">M3</strain>
    </source>
</reference>
<evidence type="ECO:0000313" key="1">
    <source>
        <dbReference type="EMBL" id="KAA9338723.1"/>
    </source>
</evidence>
<evidence type="ECO:0000313" key="2">
    <source>
        <dbReference type="Proteomes" id="UP000326380"/>
    </source>
</evidence>
<gene>
    <name evidence="1" type="ORF">F0P96_07850</name>
</gene>
<dbReference type="Proteomes" id="UP000326380">
    <property type="component" value="Unassembled WGS sequence"/>
</dbReference>
<name>A0A7L5A175_9BACT</name>
<proteinExistence type="predicted"/>
<protein>
    <submittedName>
        <fullName evidence="1">Uncharacterized protein</fullName>
    </submittedName>
</protein>